<evidence type="ECO:0000313" key="6">
    <source>
        <dbReference type="Proteomes" id="UP000199328"/>
    </source>
</evidence>
<dbReference type="STRING" id="990712.SAMN05216257_103174"/>
<feature type="domain" description="Smf/DprA SLOG" evidence="3">
    <location>
        <begin position="90"/>
        <end position="295"/>
    </location>
</feature>
<dbReference type="RefSeq" id="WP_245657008.1">
    <property type="nucleotide sequence ID" value="NZ_FNFV01000003.1"/>
</dbReference>
<dbReference type="Pfam" id="PF02481">
    <property type="entry name" value="DNA_processg_A"/>
    <property type="match status" value="1"/>
</dbReference>
<dbReference type="AlphaFoldDB" id="A0A1G9CNH3"/>
<comment type="similarity">
    <text evidence="1">Belongs to the DprA/Smf family.</text>
</comment>
<gene>
    <name evidence="5" type="ORF">SAMN05216257_103174</name>
</gene>
<dbReference type="GO" id="GO:0009294">
    <property type="term" value="P:DNA-mediated transformation"/>
    <property type="evidence" value="ECO:0007669"/>
    <property type="project" value="InterPro"/>
</dbReference>
<reference evidence="6" key="1">
    <citation type="submission" date="2016-10" db="EMBL/GenBank/DDBJ databases">
        <authorList>
            <person name="Varghese N."/>
            <person name="Submissions S."/>
        </authorList>
    </citation>
    <scope>NUCLEOTIDE SEQUENCE [LARGE SCALE GENOMIC DNA]</scope>
    <source>
        <strain evidence="6">CGMCC 1.10789</strain>
    </source>
</reference>
<dbReference type="SUPFAM" id="SSF102405">
    <property type="entry name" value="MCP/YpsA-like"/>
    <property type="match status" value="1"/>
</dbReference>
<protein>
    <submittedName>
        <fullName evidence="5">DNA processing protein</fullName>
    </submittedName>
</protein>
<sequence>MAEDFVPSPHPLTPPRSDEDWLWWLRLLRSRRVGATTFHRLMAEHGSADAALAALPEVARAAGVKDYSPCSREQAEAELEGGRRAGARPIAFGAADYPPLLALIPDAPPILWVMGREELLRRPMVALVGARNASSLGARMARRLATGLGEVGIVVVSGLARGIDAAAHLAALEAGTVAVMPGGVDVIYPTENATLAQEIAERGLRISERPPGDQPFARHFPARNRIISGLAQAVLVVEAAARSGSLITARGALDQGREVLAVPGHPFDARAAGCNMLIRDGATLVRGIDDVLEALGLQALPLPASATPGRQAQVGEQESAALARSRARRVARTLAMPTGPEPTARSKASLSGTAPQMAPRSAGAGGDAGTDDPKAGRGAAANLAETAALHRAILDRLGPSPLAEDQLIRDLALPAARVTPELVALELEGRIQRQPGGLLSRVD</sequence>
<evidence type="ECO:0000313" key="5">
    <source>
        <dbReference type="EMBL" id="SDK53197.1"/>
    </source>
</evidence>
<feature type="region of interest" description="Disordered" evidence="2">
    <location>
        <begin position="333"/>
        <end position="378"/>
    </location>
</feature>
<evidence type="ECO:0000259" key="4">
    <source>
        <dbReference type="Pfam" id="PF17782"/>
    </source>
</evidence>
<evidence type="ECO:0000256" key="2">
    <source>
        <dbReference type="SAM" id="MobiDB-lite"/>
    </source>
</evidence>
<dbReference type="Proteomes" id="UP000199328">
    <property type="component" value="Unassembled WGS sequence"/>
</dbReference>
<proteinExistence type="inferred from homology"/>
<dbReference type="InterPro" id="IPR041614">
    <property type="entry name" value="DprA_WH"/>
</dbReference>
<dbReference type="PANTHER" id="PTHR43022:SF1">
    <property type="entry name" value="PROTEIN SMF"/>
    <property type="match status" value="1"/>
</dbReference>
<evidence type="ECO:0000256" key="1">
    <source>
        <dbReference type="ARBA" id="ARBA00006525"/>
    </source>
</evidence>
<dbReference type="Pfam" id="PF21102">
    <property type="entry name" value="DprA_N"/>
    <property type="match status" value="1"/>
</dbReference>
<dbReference type="Gene3D" id="3.40.50.450">
    <property type="match status" value="1"/>
</dbReference>
<dbReference type="Pfam" id="PF17782">
    <property type="entry name" value="WHD_DprA"/>
    <property type="match status" value="1"/>
</dbReference>
<keyword evidence="6" id="KW-1185">Reference proteome</keyword>
<organism evidence="5 6">
    <name type="scientific">Meinhardsimonia xiamenensis</name>
    <dbReference type="NCBI Taxonomy" id="990712"/>
    <lineage>
        <taxon>Bacteria</taxon>
        <taxon>Pseudomonadati</taxon>
        <taxon>Pseudomonadota</taxon>
        <taxon>Alphaproteobacteria</taxon>
        <taxon>Rhodobacterales</taxon>
        <taxon>Paracoccaceae</taxon>
        <taxon>Meinhardsimonia</taxon>
    </lineage>
</organism>
<dbReference type="Gene3D" id="1.10.10.10">
    <property type="entry name" value="Winged helix-like DNA-binding domain superfamily/Winged helix DNA-binding domain"/>
    <property type="match status" value="1"/>
</dbReference>
<dbReference type="InterPro" id="IPR036388">
    <property type="entry name" value="WH-like_DNA-bd_sf"/>
</dbReference>
<feature type="domain" description="DprA winged helix" evidence="4">
    <location>
        <begin position="379"/>
        <end position="437"/>
    </location>
</feature>
<evidence type="ECO:0000259" key="3">
    <source>
        <dbReference type="Pfam" id="PF02481"/>
    </source>
</evidence>
<accession>A0A1G9CNH3</accession>
<dbReference type="PANTHER" id="PTHR43022">
    <property type="entry name" value="PROTEIN SMF"/>
    <property type="match status" value="1"/>
</dbReference>
<name>A0A1G9CNH3_9RHOB</name>
<dbReference type="InterPro" id="IPR003488">
    <property type="entry name" value="DprA"/>
</dbReference>
<dbReference type="EMBL" id="FNFV01000003">
    <property type="protein sequence ID" value="SDK53197.1"/>
    <property type="molecule type" value="Genomic_DNA"/>
</dbReference>
<dbReference type="InterPro" id="IPR057666">
    <property type="entry name" value="DrpA_SLOG"/>
</dbReference>
<dbReference type="NCBIfam" id="TIGR00732">
    <property type="entry name" value="dprA"/>
    <property type="match status" value="1"/>
</dbReference>